<dbReference type="EMBL" id="AAXW01000002">
    <property type="protein sequence ID" value="EAZ93504.1"/>
    <property type="molecule type" value="Genomic_DNA"/>
</dbReference>
<dbReference type="Proteomes" id="UP000003781">
    <property type="component" value="Unassembled WGS sequence"/>
</dbReference>
<accession>A3II72</accession>
<name>A3II72_9CHRO</name>
<keyword evidence="2" id="KW-1185">Reference proteome</keyword>
<evidence type="ECO:0000313" key="2">
    <source>
        <dbReference type="Proteomes" id="UP000003781"/>
    </source>
</evidence>
<sequence>MKPVTLLKQLKLVESIKIKPKHLNYYQIFKLLLTIFILYPK</sequence>
<protein>
    <submittedName>
        <fullName evidence="1">Uncharacterized protein</fullName>
    </submittedName>
</protein>
<proteinExistence type="predicted"/>
<organism evidence="1 2">
    <name type="scientific">Crocosphaera chwakensis CCY0110</name>
    <dbReference type="NCBI Taxonomy" id="391612"/>
    <lineage>
        <taxon>Bacteria</taxon>
        <taxon>Bacillati</taxon>
        <taxon>Cyanobacteriota</taxon>
        <taxon>Cyanophyceae</taxon>
        <taxon>Oscillatoriophycideae</taxon>
        <taxon>Chroococcales</taxon>
        <taxon>Aphanothecaceae</taxon>
        <taxon>Crocosphaera</taxon>
        <taxon>Crocosphaera chwakensis</taxon>
    </lineage>
</organism>
<gene>
    <name evidence="1" type="ORF">CY0110_16952</name>
</gene>
<dbReference type="AlphaFoldDB" id="A3II72"/>
<reference evidence="1 2" key="1">
    <citation type="submission" date="2007-03" db="EMBL/GenBank/DDBJ databases">
        <authorList>
            <person name="Stal L."/>
            <person name="Ferriera S."/>
            <person name="Johnson J."/>
            <person name="Kravitz S."/>
            <person name="Beeson K."/>
            <person name="Sutton G."/>
            <person name="Rogers Y.-H."/>
            <person name="Friedman R."/>
            <person name="Frazier M."/>
            <person name="Venter J.C."/>
        </authorList>
    </citation>
    <scope>NUCLEOTIDE SEQUENCE [LARGE SCALE GENOMIC DNA]</scope>
    <source>
        <strain evidence="1 2">CCY0110</strain>
    </source>
</reference>
<comment type="caution">
    <text evidence="1">The sequence shown here is derived from an EMBL/GenBank/DDBJ whole genome shotgun (WGS) entry which is preliminary data.</text>
</comment>
<evidence type="ECO:0000313" key="1">
    <source>
        <dbReference type="EMBL" id="EAZ93504.1"/>
    </source>
</evidence>